<evidence type="ECO:0000313" key="1">
    <source>
        <dbReference type="EMBL" id="SDM48455.1"/>
    </source>
</evidence>
<protein>
    <submittedName>
        <fullName evidence="1">Phage-related protein</fullName>
    </submittedName>
</protein>
<sequence>MKPIAFRGSALADLRSFPQSAMREAGYQLDRVQHGLAPSDCKPMPSIGAGVTELRIWDEAGTFRVVYIAKLAEAVYVLHCFQKKTQQTAKRDIELARARLKELMKEIAP</sequence>
<gene>
    <name evidence="1" type="ORF">SAMN05428957_106202</name>
</gene>
<dbReference type="Pfam" id="PF05973">
    <property type="entry name" value="Gp49"/>
    <property type="match status" value="1"/>
</dbReference>
<dbReference type="InterPro" id="IPR009241">
    <property type="entry name" value="HigB-like"/>
</dbReference>
<dbReference type="RefSeq" id="WP_091570369.1">
    <property type="nucleotide sequence ID" value="NZ_FNHP01000006.1"/>
</dbReference>
<name>A0A1G9TMV6_9BURK</name>
<dbReference type="OrthoDB" id="9797093at2"/>
<dbReference type="EMBL" id="FNHP01000006">
    <property type="protein sequence ID" value="SDM48455.1"/>
    <property type="molecule type" value="Genomic_DNA"/>
</dbReference>
<proteinExistence type="predicted"/>
<organism evidence="1 2">
    <name type="scientific">Oryzisolibacter propanilivorax</name>
    <dbReference type="NCBI Taxonomy" id="1527607"/>
    <lineage>
        <taxon>Bacteria</taxon>
        <taxon>Pseudomonadati</taxon>
        <taxon>Pseudomonadota</taxon>
        <taxon>Betaproteobacteria</taxon>
        <taxon>Burkholderiales</taxon>
        <taxon>Comamonadaceae</taxon>
        <taxon>Oryzisolibacter</taxon>
    </lineage>
</organism>
<evidence type="ECO:0000313" key="2">
    <source>
        <dbReference type="Proteomes" id="UP000198552"/>
    </source>
</evidence>
<accession>A0A1G9TMV6</accession>
<reference evidence="2" key="1">
    <citation type="submission" date="2016-10" db="EMBL/GenBank/DDBJ databases">
        <authorList>
            <person name="Varghese N."/>
            <person name="Submissions S."/>
        </authorList>
    </citation>
    <scope>NUCLEOTIDE SEQUENCE [LARGE SCALE GENOMIC DNA]</scope>
    <source>
        <strain evidence="2">EPL6</strain>
    </source>
</reference>
<dbReference type="Proteomes" id="UP000198552">
    <property type="component" value="Unassembled WGS sequence"/>
</dbReference>
<dbReference type="AlphaFoldDB" id="A0A1G9TMV6"/>
<dbReference type="STRING" id="1527607.SAMN05428957_106202"/>
<keyword evidence="2" id="KW-1185">Reference proteome</keyword>